<organism evidence="1 2">
    <name type="scientific">Alicyclobacillus fodiniaquatilis</name>
    <dbReference type="NCBI Taxonomy" id="1661150"/>
    <lineage>
        <taxon>Bacteria</taxon>
        <taxon>Bacillati</taxon>
        <taxon>Bacillota</taxon>
        <taxon>Bacilli</taxon>
        <taxon>Bacillales</taxon>
        <taxon>Alicyclobacillaceae</taxon>
        <taxon>Alicyclobacillus</taxon>
    </lineage>
</organism>
<gene>
    <name evidence="1" type="ORF">ACFSB2_17500</name>
</gene>
<keyword evidence="2" id="KW-1185">Reference proteome</keyword>
<dbReference type="Proteomes" id="UP001597079">
    <property type="component" value="Unassembled WGS sequence"/>
</dbReference>
<dbReference type="EMBL" id="JBHUCX010000067">
    <property type="protein sequence ID" value="MFD1676497.1"/>
    <property type="molecule type" value="Genomic_DNA"/>
</dbReference>
<sequence length="73" mass="7920">MQFESISIPMAGFGTTPAPWDGQLPDGLSAASGDITDFRVVEHHNASPGYWFLEDKSWCVAVDVELYNTSAAN</sequence>
<comment type="caution">
    <text evidence="1">The sequence shown here is derived from an EMBL/GenBank/DDBJ whole genome shotgun (WGS) entry which is preliminary data.</text>
</comment>
<dbReference type="RefSeq" id="WP_377944400.1">
    <property type="nucleotide sequence ID" value="NZ_JBHUCX010000067.1"/>
</dbReference>
<accession>A0ABW4JJE7</accession>
<proteinExistence type="predicted"/>
<protein>
    <submittedName>
        <fullName evidence="1">Uncharacterized protein</fullName>
    </submittedName>
</protein>
<evidence type="ECO:0000313" key="1">
    <source>
        <dbReference type="EMBL" id="MFD1676497.1"/>
    </source>
</evidence>
<evidence type="ECO:0000313" key="2">
    <source>
        <dbReference type="Proteomes" id="UP001597079"/>
    </source>
</evidence>
<name>A0ABW4JJE7_9BACL</name>
<reference evidence="2" key="1">
    <citation type="journal article" date="2019" name="Int. J. Syst. Evol. Microbiol.">
        <title>The Global Catalogue of Microorganisms (GCM) 10K type strain sequencing project: providing services to taxonomists for standard genome sequencing and annotation.</title>
        <authorList>
            <consortium name="The Broad Institute Genomics Platform"/>
            <consortium name="The Broad Institute Genome Sequencing Center for Infectious Disease"/>
            <person name="Wu L."/>
            <person name="Ma J."/>
        </authorList>
    </citation>
    <scope>NUCLEOTIDE SEQUENCE [LARGE SCALE GENOMIC DNA]</scope>
    <source>
        <strain evidence="2">CGMCC 1.12286</strain>
    </source>
</reference>